<dbReference type="AlphaFoldDB" id="K4KMF2"/>
<dbReference type="GO" id="GO:0005829">
    <property type="term" value="C:cytosol"/>
    <property type="evidence" value="ECO:0007669"/>
    <property type="project" value="TreeGrafter"/>
</dbReference>
<dbReference type="InterPro" id="IPR039420">
    <property type="entry name" value="WalR-like"/>
</dbReference>
<reference evidence="10 11" key="1">
    <citation type="journal article" date="2013" name="Genome Announc.">
        <title>Complete genome sequence of Simiduia agarivorans SA1(T), a marine bacterium able to degrade a variety of polysaccharides.</title>
        <authorList>
            <person name="Lin S.Y."/>
            <person name="Shieh W.Y."/>
            <person name="Chen J.S."/>
            <person name="Tang S.L."/>
        </authorList>
    </citation>
    <scope>NUCLEOTIDE SEQUENCE [LARGE SCALE GENOMIC DNA]</scope>
    <source>
        <strain evidence="11">DSM 21679 / JCM 13881 / BCRC 17597 / SA1</strain>
    </source>
</reference>
<feature type="DNA-binding region" description="OmpR/PhoB-type" evidence="7">
    <location>
        <begin position="121"/>
        <end position="224"/>
    </location>
</feature>
<dbReference type="Proteomes" id="UP000000466">
    <property type="component" value="Chromosome"/>
</dbReference>
<dbReference type="STRING" id="1117647.M5M_10385"/>
<organism evidence="10 11">
    <name type="scientific">Simiduia agarivorans (strain DSM 21679 / JCM 13881 / BCRC 17597 / SA1)</name>
    <dbReference type="NCBI Taxonomy" id="1117647"/>
    <lineage>
        <taxon>Bacteria</taxon>
        <taxon>Pseudomonadati</taxon>
        <taxon>Pseudomonadota</taxon>
        <taxon>Gammaproteobacteria</taxon>
        <taxon>Cellvibrionales</taxon>
        <taxon>Cellvibrionaceae</taxon>
        <taxon>Simiduia</taxon>
    </lineage>
</organism>
<dbReference type="GO" id="GO:0000976">
    <property type="term" value="F:transcription cis-regulatory region binding"/>
    <property type="evidence" value="ECO:0007669"/>
    <property type="project" value="TreeGrafter"/>
</dbReference>
<dbReference type="InterPro" id="IPR001867">
    <property type="entry name" value="OmpR/PhoB-type_DNA-bd"/>
</dbReference>
<gene>
    <name evidence="10" type="ordered locus">M5M_10385</name>
</gene>
<dbReference type="PROSITE" id="PS50110">
    <property type="entry name" value="RESPONSE_REGULATORY"/>
    <property type="match status" value="1"/>
</dbReference>
<sequence length="229" mass="25937">MKPKILVVEDEPTLAEVLCDYLAASGFDAHSLADGNQVIAWVQQHQPAAVTLDVMLPGKDGFQLLKEIRQFSQVPVLMISARVDEIDRLLGLELHADDYICKPFSAREVVARIKTVLRRQQQMAEIPAPATTFILDRERLCVRLREQEQTLTQVEFELLACLMARPGRIVSRSHLMDTIYPDRRIVSDRTIDSHVKKLRKKLALLQPETELIGSIYGAGYKFDDSALSR</sequence>
<keyword evidence="11" id="KW-1185">Reference proteome</keyword>
<dbReference type="eggNOG" id="COG0745">
    <property type="taxonomic scope" value="Bacteria"/>
</dbReference>
<keyword evidence="5" id="KW-0804">Transcription</keyword>
<keyword evidence="4 7" id="KW-0238">DNA-binding</keyword>
<dbReference type="PANTHER" id="PTHR48111">
    <property type="entry name" value="REGULATOR OF RPOS"/>
    <property type="match status" value="1"/>
</dbReference>
<evidence type="ECO:0000256" key="4">
    <source>
        <dbReference type="ARBA" id="ARBA00023125"/>
    </source>
</evidence>
<dbReference type="SMART" id="SM00862">
    <property type="entry name" value="Trans_reg_C"/>
    <property type="match status" value="1"/>
</dbReference>
<dbReference type="PROSITE" id="PS51755">
    <property type="entry name" value="OMPR_PHOB"/>
    <property type="match status" value="1"/>
</dbReference>
<dbReference type="SUPFAM" id="SSF52172">
    <property type="entry name" value="CheY-like"/>
    <property type="match status" value="1"/>
</dbReference>
<keyword evidence="1 6" id="KW-0597">Phosphoprotein</keyword>
<feature type="modified residue" description="4-aspartylphosphate" evidence="6">
    <location>
        <position position="53"/>
    </location>
</feature>
<dbReference type="PANTHER" id="PTHR48111:SF4">
    <property type="entry name" value="DNA-BINDING DUAL TRANSCRIPTIONAL REGULATOR OMPR"/>
    <property type="match status" value="1"/>
</dbReference>
<keyword evidence="2" id="KW-0902">Two-component regulatory system</keyword>
<dbReference type="EMBL" id="CP003746">
    <property type="protein sequence ID" value="AFU99258.1"/>
    <property type="molecule type" value="Genomic_DNA"/>
</dbReference>
<evidence type="ECO:0000313" key="11">
    <source>
        <dbReference type="Proteomes" id="UP000000466"/>
    </source>
</evidence>
<dbReference type="Pfam" id="PF00486">
    <property type="entry name" value="Trans_reg_C"/>
    <property type="match status" value="1"/>
</dbReference>
<evidence type="ECO:0000256" key="1">
    <source>
        <dbReference type="ARBA" id="ARBA00022553"/>
    </source>
</evidence>
<evidence type="ECO:0000259" key="9">
    <source>
        <dbReference type="PROSITE" id="PS51755"/>
    </source>
</evidence>
<dbReference type="GO" id="GO:0000156">
    <property type="term" value="F:phosphorelay response regulator activity"/>
    <property type="evidence" value="ECO:0007669"/>
    <property type="project" value="TreeGrafter"/>
</dbReference>
<dbReference type="Gene3D" id="6.10.250.690">
    <property type="match status" value="1"/>
</dbReference>
<dbReference type="SMART" id="SM00448">
    <property type="entry name" value="REC"/>
    <property type="match status" value="1"/>
</dbReference>
<evidence type="ECO:0000256" key="6">
    <source>
        <dbReference type="PROSITE-ProRule" id="PRU00169"/>
    </source>
</evidence>
<dbReference type="RefSeq" id="WP_015047422.1">
    <property type="nucleotide sequence ID" value="NC_018868.3"/>
</dbReference>
<dbReference type="InterPro" id="IPR001789">
    <property type="entry name" value="Sig_transdc_resp-reg_receiver"/>
</dbReference>
<name>K4KMF2_SIMAS</name>
<evidence type="ECO:0000256" key="2">
    <source>
        <dbReference type="ARBA" id="ARBA00023012"/>
    </source>
</evidence>
<accession>K4KMF2</accession>
<dbReference type="OrthoDB" id="9802426at2"/>
<keyword evidence="3" id="KW-0805">Transcription regulation</keyword>
<dbReference type="HOGENOM" id="CLU_000445_30_4_6"/>
<dbReference type="InterPro" id="IPR036388">
    <property type="entry name" value="WH-like_DNA-bd_sf"/>
</dbReference>
<feature type="domain" description="OmpR/PhoB-type" evidence="9">
    <location>
        <begin position="121"/>
        <end position="224"/>
    </location>
</feature>
<dbReference type="GO" id="GO:0032993">
    <property type="term" value="C:protein-DNA complex"/>
    <property type="evidence" value="ECO:0007669"/>
    <property type="project" value="TreeGrafter"/>
</dbReference>
<proteinExistence type="predicted"/>
<dbReference type="CDD" id="cd00383">
    <property type="entry name" value="trans_reg_C"/>
    <property type="match status" value="1"/>
</dbReference>
<dbReference type="InterPro" id="IPR011006">
    <property type="entry name" value="CheY-like_superfamily"/>
</dbReference>
<dbReference type="Gene3D" id="3.40.50.2300">
    <property type="match status" value="1"/>
</dbReference>
<evidence type="ECO:0000256" key="7">
    <source>
        <dbReference type="PROSITE-ProRule" id="PRU01091"/>
    </source>
</evidence>
<evidence type="ECO:0000259" key="8">
    <source>
        <dbReference type="PROSITE" id="PS50110"/>
    </source>
</evidence>
<feature type="domain" description="Response regulatory" evidence="8">
    <location>
        <begin position="4"/>
        <end position="117"/>
    </location>
</feature>
<dbReference type="Pfam" id="PF00072">
    <property type="entry name" value="Response_reg"/>
    <property type="match status" value="1"/>
</dbReference>
<evidence type="ECO:0000256" key="3">
    <source>
        <dbReference type="ARBA" id="ARBA00023015"/>
    </source>
</evidence>
<dbReference type="KEGG" id="saga:M5M_10385"/>
<evidence type="ECO:0000313" key="10">
    <source>
        <dbReference type="EMBL" id="AFU99258.1"/>
    </source>
</evidence>
<dbReference type="Gene3D" id="1.10.10.10">
    <property type="entry name" value="Winged helix-like DNA-binding domain superfamily/Winged helix DNA-binding domain"/>
    <property type="match status" value="1"/>
</dbReference>
<dbReference type="GO" id="GO:0006355">
    <property type="term" value="P:regulation of DNA-templated transcription"/>
    <property type="evidence" value="ECO:0007669"/>
    <property type="project" value="InterPro"/>
</dbReference>
<evidence type="ECO:0000256" key="5">
    <source>
        <dbReference type="ARBA" id="ARBA00023163"/>
    </source>
</evidence>
<protein>
    <submittedName>
        <fullName evidence="10">DNA-binding response regulator</fullName>
    </submittedName>
</protein>